<dbReference type="Gene3D" id="3.30.40.10">
    <property type="entry name" value="Zinc/RING finger domain, C3HC4 (zinc finger)"/>
    <property type="match status" value="1"/>
</dbReference>
<evidence type="ECO:0000256" key="1">
    <source>
        <dbReference type="ARBA" id="ARBA00022723"/>
    </source>
</evidence>
<proteinExistence type="predicted"/>
<dbReference type="GO" id="GO:0016567">
    <property type="term" value="P:protein ubiquitination"/>
    <property type="evidence" value="ECO:0000318"/>
    <property type="project" value="GO_Central"/>
</dbReference>
<dbReference type="SUPFAM" id="SSF57850">
    <property type="entry name" value="RING/U-box"/>
    <property type="match status" value="1"/>
</dbReference>
<organism evidence="6 7">
    <name type="scientific">Zostera marina</name>
    <name type="common">Eelgrass</name>
    <dbReference type="NCBI Taxonomy" id="29655"/>
    <lineage>
        <taxon>Eukaryota</taxon>
        <taxon>Viridiplantae</taxon>
        <taxon>Streptophyta</taxon>
        <taxon>Embryophyta</taxon>
        <taxon>Tracheophyta</taxon>
        <taxon>Spermatophyta</taxon>
        <taxon>Magnoliopsida</taxon>
        <taxon>Liliopsida</taxon>
        <taxon>Zosteraceae</taxon>
        <taxon>Zostera</taxon>
    </lineage>
</organism>
<accession>A0A0K9Q5C2</accession>
<dbReference type="GO" id="GO:0008270">
    <property type="term" value="F:zinc ion binding"/>
    <property type="evidence" value="ECO:0007669"/>
    <property type="project" value="UniProtKB-KW"/>
</dbReference>
<keyword evidence="3" id="KW-0862">Zinc</keyword>
<dbReference type="PROSITE" id="PS50089">
    <property type="entry name" value="ZF_RING_2"/>
    <property type="match status" value="1"/>
</dbReference>
<dbReference type="EMBL" id="LFYR01000025">
    <property type="protein sequence ID" value="KMZ76488.1"/>
    <property type="molecule type" value="Genomic_DNA"/>
</dbReference>
<dbReference type="GO" id="GO:0005737">
    <property type="term" value="C:cytoplasm"/>
    <property type="evidence" value="ECO:0000318"/>
    <property type="project" value="GO_Central"/>
</dbReference>
<dbReference type="AlphaFoldDB" id="A0A0K9Q5C2"/>
<dbReference type="InterPro" id="IPR001841">
    <property type="entry name" value="Znf_RING"/>
</dbReference>
<keyword evidence="7" id="KW-1185">Reference proteome</keyword>
<sequence length="88" mass="9889">MMMTASFVEEKKEGLAPASKESIKALPTVCGDEMDCSICLENLKKLTVKEMSCRHRFHGDCLDKWLGMHGSYSLCRILKPSNDGYQNT</sequence>
<evidence type="ECO:0000313" key="6">
    <source>
        <dbReference type="EMBL" id="KMZ76488.1"/>
    </source>
</evidence>
<evidence type="ECO:0000313" key="7">
    <source>
        <dbReference type="Proteomes" id="UP000036987"/>
    </source>
</evidence>
<keyword evidence="2 4" id="KW-0863">Zinc-finger</keyword>
<dbReference type="InterPro" id="IPR013083">
    <property type="entry name" value="Znf_RING/FYVE/PHD"/>
</dbReference>
<evidence type="ECO:0000259" key="5">
    <source>
        <dbReference type="PROSITE" id="PS50089"/>
    </source>
</evidence>
<protein>
    <recommendedName>
        <fullName evidence="5">RING-type domain-containing protein</fullName>
    </recommendedName>
</protein>
<dbReference type="PANTHER" id="PTHR15710:SF132">
    <property type="entry name" value="E3 UBIQUITIN-PROTEIN LIGASE MPSR1"/>
    <property type="match status" value="1"/>
</dbReference>
<evidence type="ECO:0000256" key="3">
    <source>
        <dbReference type="ARBA" id="ARBA00022833"/>
    </source>
</evidence>
<dbReference type="OrthoDB" id="8062037at2759"/>
<dbReference type="Pfam" id="PF13639">
    <property type="entry name" value="zf-RING_2"/>
    <property type="match status" value="1"/>
</dbReference>
<feature type="domain" description="RING-type" evidence="5">
    <location>
        <begin position="36"/>
        <end position="79"/>
    </location>
</feature>
<reference evidence="7" key="1">
    <citation type="journal article" date="2016" name="Nature">
        <title>The genome of the seagrass Zostera marina reveals angiosperm adaptation to the sea.</title>
        <authorList>
            <person name="Olsen J.L."/>
            <person name="Rouze P."/>
            <person name="Verhelst B."/>
            <person name="Lin Y.-C."/>
            <person name="Bayer T."/>
            <person name="Collen J."/>
            <person name="Dattolo E."/>
            <person name="De Paoli E."/>
            <person name="Dittami S."/>
            <person name="Maumus F."/>
            <person name="Michel G."/>
            <person name="Kersting A."/>
            <person name="Lauritano C."/>
            <person name="Lohaus R."/>
            <person name="Toepel M."/>
            <person name="Tonon T."/>
            <person name="Vanneste K."/>
            <person name="Amirebrahimi M."/>
            <person name="Brakel J."/>
            <person name="Bostroem C."/>
            <person name="Chovatia M."/>
            <person name="Grimwood J."/>
            <person name="Jenkins J.W."/>
            <person name="Jueterbock A."/>
            <person name="Mraz A."/>
            <person name="Stam W.T."/>
            <person name="Tice H."/>
            <person name="Bornberg-Bauer E."/>
            <person name="Green P.J."/>
            <person name="Pearson G.A."/>
            <person name="Procaccini G."/>
            <person name="Duarte C.M."/>
            <person name="Schmutz J."/>
            <person name="Reusch T.B.H."/>
            <person name="Van de Peer Y."/>
        </authorList>
    </citation>
    <scope>NUCLEOTIDE SEQUENCE [LARGE SCALE GENOMIC DNA]</scope>
    <source>
        <strain evidence="7">cv. Finnish</strain>
    </source>
</reference>
<evidence type="ECO:0000256" key="4">
    <source>
        <dbReference type="PROSITE-ProRule" id="PRU00175"/>
    </source>
</evidence>
<dbReference type="Proteomes" id="UP000036987">
    <property type="component" value="Unassembled WGS sequence"/>
</dbReference>
<comment type="caution">
    <text evidence="6">The sequence shown here is derived from an EMBL/GenBank/DDBJ whole genome shotgun (WGS) entry which is preliminary data.</text>
</comment>
<name>A0A0K9Q5C2_ZOSMR</name>
<gene>
    <name evidence="6" type="ORF">ZOSMA_101G00720</name>
</gene>
<dbReference type="GO" id="GO:0061630">
    <property type="term" value="F:ubiquitin protein ligase activity"/>
    <property type="evidence" value="ECO:0000318"/>
    <property type="project" value="GO_Central"/>
</dbReference>
<keyword evidence="1" id="KW-0479">Metal-binding</keyword>
<evidence type="ECO:0000256" key="2">
    <source>
        <dbReference type="ARBA" id="ARBA00022771"/>
    </source>
</evidence>
<dbReference type="PANTHER" id="PTHR15710">
    <property type="entry name" value="E3 UBIQUITIN-PROTEIN LIGASE PRAJA"/>
    <property type="match status" value="1"/>
</dbReference>
<dbReference type="STRING" id="29655.A0A0K9Q5C2"/>